<proteinExistence type="predicted"/>
<comment type="caution">
    <text evidence="2">The sequence shown here is derived from an EMBL/GenBank/DDBJ whole genome shotgun (WGS) entry which is preliminary data.</text>
</comment>
<dbReference type="AlphaFoldDB" id="A0A814ZKA0"/>
<sequence length="362" mass="39591">MQHSSTKAKVHKDNILSLSQRTNFFSTNIVKTMSDESNPLKPSGPRPIKLRPEPMPPTIASPHQLAQFTAATAPGYSPRPQMSASAYNTPTSREPNTQTTATPAAQPTETPAAQSTATPAAQPTATPAAQPTTAPAPQAASATSAQPATVAISAASSTVQATREQIKEYNDKLNRSPIKPLPPQAITDLDKFTGFKFVTLLGLILEMRDIYETITGTFEWEMCETQTDRCEEYIRKKCTRRRVFLVVSGGLGKEIVPKVHNLPNVYAIYVFCSDLSFHIPWAAAYPKVRVVCNDDTVHLIPRLAIDVAQSNIDWGNALLGKGDHKGAKEKFTKAKENLDSENCKRADKAMQTEVTQKLEQCK</sequence>
<name>A0A814ZKA0_ADIRI</name>
<dbReference type="Proteomes" id="UP000663852">
    <property type="component" value="Unassembled WGS sequence"/>
</dbReference>
<protein>
    <submittedName>
        <fullName evidence="2">Uncharacterized protein</fullName>
    </submittedName>
</protein>
<evidence type="ECO:0000256" key="1">
    <source>
        <dbReference type="SAM" id="MobiDB-lite"/>
    </source>
</evidence>
<gene>
    <name evidence="2" type="ORF">EDS130_LOCUS27547</name>
</gene>
<dbReference type="EMBL" id="CAJNOJ010000174">
    <property type="protein sequence ID" value="CAF1242786.1"/>
    <property type="molecule type" value="Genomic_DNA"/>
</dbReference>
<organism evidence="2 3">
    <name type="scientific">Adineta ricciae</name>
    <name type="common">Rotifer</name>
    <dbReference type="NCBI Taxonomy" id="249248"/>
    <lineage>
        <taxon>Eukaryota</taxon>
        <taxon>Metazoa</taxon>
        <taxon>Spiralia</taxon>
        <taxon>Gnathifera</taxon>
        <taxon>Rotifera</taxon>
        <taxon>Eurotatoria</taxon>
        <taxon>Bdelloidea</taxon>
        <taxon>Adinetida</taxon>
        <taxon>Adinetidae</taxon>
        <taxon>Adineta</taxon>
    </lineage>
</organism>
<accession>A0A814ZKA0</accession>
<reference evidence="2" key="1">
    <citation type="submission" date="2021-02" db="EMBL/GenBank/DDBJ databases">
        <authorList>
            <person name="Nowell W R."/>
        </authorList>
    </citation>
    <scope>NUCLEOTIDE SEQUENCE</scope>
</reference>
<feature type="compositionally biased region" description="Low complexity" evidence="1">
    <location>
        <begin position="97"/>
        <end position="142"/>
    </location>
</feature>
<feature type="compositionally biased region" description="Polar residues" evidence="1">
    <location>
        <begin position="80"/>
        <end position="96"/>
    </location>
</feature>
<feature type="region of interest" description="Disordered" evidence="1">
    <location>
        <begin position="32"/>
        <end position="142"/>
    </location>
</feature>
<evidence type="ECO:0000313" key="2">
    <source>
        <dbReference type="EMBL" id="CAF1242786.1"/>
    </source>
</evidence>
<evidence type="ECO:0000313" key="3">
    <source>
        <dbReference type="Proteomes" id="UP000663852"/>
    </source>
</evidence>